<organism evidence="1 2">
    <name type="scientific">Candidatus Falkowbacteria bacterium CG11_big_fil_rev_8_21_14_0_20_39_10</name>
    <dbReference type="NCBI Taxonomy" id="1974570"/>
    <lineage>
        <taxon>Bacteria</taxon>
        <taxon>Candidatus Falkowiibacteriota</taxon>
    </lineage>
</organism>
<protein>
    <submittedName>
        <fullName evidence="1">Uncharacterized protein</fullName>
    </submittedName>
</protein>
<evidence type="ECO:0000313" key="1">
    <source>
        <dbReference type="EMBL" id="PIR13512.1"/>
    </source>
</evidence>
<name>A0A2M6K9A2_9BACT</name>
<proteinExistence type="predicted"/>
<accession>A0A2M6K9A2</accession>
<dbReference type="AlphaFoldDB" id="A0A2M6K9A2"/>
<dbReference type="EMBL" id="PCWW01000033">
    <property type="protein sequence ID" value="PIR13512.1"/>
    <property type="molecule type" value="Genomic_DNA"/>
</dbReference>
<comment type="caution">
    <text evidence="1">The sequence shown here is derived from an EMBL/GenBank/DDBJ whole genome shotgun (WGS) entry which is preliminary data.</text>
</comment>
<reference evidence="1 2" key="1">
    <citation type="submission" date="2017-09" db="EMBL/GenBank/DDBJ databases">
        <title>Depth-based differentiation of microbial function through sediment-hosted aquifers and enrichment of novel symbionts in the deep terrestrial subsurface.</title>
        <authorList>
            <person name="Probst A.J."/>
            <person name="Ladd B."/>
            <person name="Jarett J.K."/>
            <person name="Geller-Mcgrath D.E."/>
            <person name="Sieber C.M."/>
            <person name="Emerson J.B."/>
            <person name="Anantharaman K."/>
            <person name="Thomas B.C."/>
            <person name="Malmstrom R."/>
            <person name="Stieglmeier M."/>
            <person name="Klingl A."/>
            <person name="Woyke T."/>
            <person name="Ryan C.M."/>
            <person name="Banfield J.F."/>
        </authorList>
    </citation>
    <scope>NUCLEOTIDE SEQUENCE [LARGE SCALE GENOMIC DNA]</scope>
    <source>
        <strain evidence="1">CG11_big_fil_rev_8_21_14_0_20_39_10</strain>
    </source>
</reference>
<dbReference type="Proteomes" id="UP000230869">
    <property type="component" value="Unassembled WGS sequence"/>
</dbReference>
<gene>
    <name evidence="1" type="ORF">COV49_01975</name>
</gene>
<sequence>MYSHTKELSNLIEELSKLESNKKVKDFIKKYKVWFAFFEEILNKITKDTISPKIHALVATSKIIILTGLAESLGTGNTCSTKFSHFLSFLSIEEKLFFSLIFKIKASNNKKAEELYEKHLETGDNIFIDQLVDISTKSDDLYQVEVADIMNSFLADDEKKLDIFFKRRANLFYGVRSKIVHEGSPDVIGAMFSSNMETTMYYGEKENKFFTIKYPIEEFFIRAAYRIIGQEPKKINIEDFLWNNFISHHSPRIAKIVAKIERKNNI</sequence>
<evidence type="ECO:0000313" key="2">
    <source>
        <dbReference type="Proteomes" id="UP000230869"/>
    </source>
</evidence>